<dbReference type="GO" id="GO:0030246">
    <property type="term" value="F:carbohydrate binding"/>
    <property type="evidence" value="ECO:0007669"/>
    <property type="project" value="InterPro"/>
</dbReference>
<name>D8MMU9_ERWBE</name>
<dbReference type="CDD" id="cd09269">
    <property type="entry name" value="deoxyribose_mutarotase"/>
    <property type="match status" value="1"/>
</dbReference>
<dbReference type="Pfam" id="PF14486">
    <property type="entry name" value="DUF4432"/>
    <property type="match status" value="1"/>
</dbReference>
<dbReference type="EMBL" id="FP236843">
    <property type="protein sequence ID" value="CAX58156.1"/>
    <property type="molecule type" value="Genomic_DNA"/>
</dbReference>
<dbReference type="InterPro" id="IPR014718">
    <property type="entry name" value="GH-type_carb-bd"/>
</dbReference>
<dbReference type="InterPro" id="IPR027839">
    <property type="entry name" value="DUF4432"/>
</dbReference>
<dbReference type="Gene3D" id="2.70.98.10">
    <property type="match status" value="1"/>
</dbReference>
<reference evidence="1 2" key="1">
    <citation type="journal article" date="2010" name="BMC Genomics">
        <title>Genome comparison of the epiphytic bacteria Erwinia billingiae and E. tasmaniensis with the pear pathogen E. pyrifoliae.</title>
        <authorList>
            <person name="Kube M."/>
            <person name="Migdoll A.M."/>
            <person name="Gehring I."/>
            <person name="Heitmann K."/>
            <person name="Mayer Y."/>
            <person name="Kuhl H."/>
            <person name="Knaust F."/>
            <person name="Geider K."/>
            <person name="Reinhardt R."/>
        </authorList>
    </citation>
    <scope>NUCLEOTIDE SEQUENCE [LARGE SCALE GENOMIC DNA]</scope>
    <source>
        <strain evidence="1 2">Eb661</strain>
    </source>
</reference>
<sequence length="340" mass="37880">MRTTLPLHPSLFGETPRTLLDNADVKVELFRYPSGIEAVRMENRRGFVIVLPYYGQMVWDAAFDGQRMTMGNGFKQPLPGKDIIDTYGCFAFHSGLLANGCPGEGDVHALHGEMACARMDSAWIVLEEEGVSVRGEVEYIKGFGHHYRALPGVTLLADRPRLRIEMAVTNLSGTAMPLQYMCHMNSAYVDNGTFSQSIPDSAFKLRTSIPGHVHPTPVWLDYTRQLAAEPQAFGGLTRPEMYDPEIVFFADNLAQYGETVTFNLHSPDGHGFSTTFQTAQFNYATRWILHNSDQQVAAYVLPATCRPEGFNAAKQAGTLIMLEPREQRHFSVETGLIENP</sequence>
<dbReference type="KEGG" id="ebi:EbC_06250"/>
<dbReference type="RefSeq" id="WP_013200661.1">
    <property type="nucleotide sequence ID" value="NC_014306.1"/>
</dbReference>
<dbReference type="SUPFAM" id="SSF74650">
    <property type="entry name" value="Galactose mutarotase-like"/>
    <property type="match status" value="1"/>
</dbReference>
<organism evidence="2">
    <name type="scientific">Erwinia billingiae (strain Eb661)</name>
    <dbReference type="NCBI Taxonomy" id="634500"/>
    <lineage>
        <taxon>Bacteria</taxon>
        <taxon>Pseudomonadati</taxon>
        <taxon>Pseudomonadota</taxon>
        <taxon>Gammaproteobacteria</taxon>
        <taxon>Enterobacterales</taxon>
        <taxon>Erwiniaceae</taxon>
        <taxon>Erwinia</taxon>
    </lineage>
</organism>
<dbReference type="Proteomes" id="UP000008793">
    <property type="component" value="Chromosome"/>
</dbReference>
<accession>D8MMU9</accession>
<dbReference type="AlphaFoldDB" id="D8MMU9"/>
<dbReference type="eggNOG" id="ENOG502Z97R">
    <property type="taxonomic scope" value="Bacteria"/>
</dbReference>
<dbReference type="InterPro" id="IPR011013">
    <property type="entry name" value="Gal_mutarotase_sf_dom"/>
</dbReference>
<dbReference type="GO" id="GO:0003824">
    <property type="term" value="F:catalytic activity"/>
    <property type="evidence" value="ECO:0007669"/>
    <property type="project" value="InterPro"/>
</dbReference>
<dbReference type="GeneID" id="90510634"/>
<evidence type="ECO:0000313" key="2">
    <source>
        <dbReference type="Proteomes" id="UP000008793"/>
    </source>
</evidence>
<protein>
    <submittedName>
        <fullName evidence="1">Conserved uncharacterized protein</fullName>
    </submittedName>
</protein>
<dbReference type="HOGENOM" id="CLU_070797_0_0_6"/>
<evidence type="ECO:0000313" key="1">
    <source>
        <dbReference type="EMBL" id="CAX58156.1"/>
    </source>
</evidence>
<dbReference type="STRING" id="634500.EbC_06250"/>
<gene>
    <name evidence="1" type="ordered locus">EbC_06250</name>
</gene>
<keyword evidence="2" id="KW-1185">Reference proteome</keyword>
<proteinExistence type="predicted"/>
<dbReference type="GO" id="GO:0005975">
    <property type="term" value="P:carbohydrate metabolic process"/>
    <property type="evidence" value="ECO:0007669"/>
    <property type="project" value="InterPro"/>
</dbReference>